<proteinExistence type="predicted"/>
<evidence type="ECO:0000313" key="2">
    <source>
        <dbReference type="EMBL" id="MFC6171578.1"/>
    </source>
</evidence>
<reference evidence="3" key="1">
    <citation type="journal article" date="2019" name="Int. J. Syst. Evol. Microbiol.">
        <title>The Global Catalogue of Microorganisms (GCM) 10K type strain sequencing project: providing services to taxonomists for standard genome sequencing and annotation.</title>
        <authorList>
            <consortium name="The Broad Institute Genomics Platform"/>
            <consortium name="The Broad Institute Genome Sequencing Center for Infectious Disease"/>
            <person name="Wu L."/>
            <person name="Ma J."/>
        </authorList>
    </citation>
    <scope>NUCLEOTIDE SEQUENCE [LARGE SCALE GENOMIC DNA]</scope>
    <source>
        <strain evidence="3">CCM 8904</strain>
    </source>
</reference>
<feature type="transmembrane region" description="Helical" evidence="1">
    <location>
        <begin position="158"/>
        <end position="180"/>
    </location>
</feature>
<keyword evidence="1" id="KW-0812">Transmembrane</keyword>
<organism evidence="2 3">
    <name type="scientific">Loigolactobacillus jiayinensis</name>
    <dbReference type="NCBI Taxonomy" id="2486016"/>
    <lineage>
        <taxon>Bacteria</taxon>
        <taxon>Bacillati</taxon>
        <taxon>Bacillota</taxon>
        <taxon>Bacilli</taxon>
        <taxon>Lactobacillales</taxon>
        <taxon>Lactobacillaceae</taxon>
        <taxon>Loigolactobacillus</taxon>
    </lineage>
</organism>
<feature type="transmembrane region" description="Helical" evidence="1">
    <location>
        <begin position="124"/>
        <end position="146"/>
    </location>
</feature>
<dbReference type="EMBL" id="JBHSSL010000113">
    <property type="protein sequence ID" value="MFC6171578.1"/>
    <property type="molecule type" value="Genomic_DNA"/>
</dbReference>
<accession>A0ABW1RFP5</accession>
<comment type="caution">
    <text evidence="2">The sequence shown here is derived from an EMBL/GenBank/DDBJ whole genome shotgun (WGS) entry which is preliminary data.</text>
</comment>
<keyword evidence="3" id="KW-1185">Reference proteome</keyword>
<keyword evidence="1" id="KW-0472">Membrane</keyword>
<name>A0ABW1RFP5_9LACO</name>
<evidence type="ECO:0000256" key="1">
    <source>
        <dbReference type="SAM" id="Phobius"/>
    </source>
</evidence>
<evidence type="ECO:0000313" key="3">
    <source>
        <dbReference type="Proteomes" id="UP001596289"/>
    </source>
</evidence>
<keyword evidence="1" id="KW-1133">Transmembrane helix</keyword>
<dbReference type="Proteomes" id="UP001596289">
    <property type="component" value="Unassembled WGS sequence"/>
</dbReference>
<protein>
    <submittedName>
        <fullName evidence="2">Uncharacterized protein</fullName>
    </submittedName>
</protein>
<dbReference type="RefSeq" id="WP_125552779.1">
    <property type="nucleotide sequence ID" value="NZ_JBHSSL010000113.1"/>
</dbReference>
<gene>
    <name evidence="2" type="ORF">ACFQGP_13540</name>
</gene>
<sequence length="187" mass="21198">MAISKTTQAELQHFARVQTRLRLVKNERTYFEQLGARVGRDIHYHGILRFTPKTHLVEADELAGYMIDYIQAREAEDDMDEAAALAQAEIVFLVDSAENPLVINPEYRQWQTYYAQLEQVTFKLLWLTFGSRLLIGTVVGAMLGVLAESRYADRALGWLFWLLLALGILLGLGLGIASMLKAAWSEH</sequence>